<gene>
    <name evidence="1" type="ORF">CYLTODRAFT_424704</name>
</gene>
<keyword evidence="2" id="KW-1185">Reference proteome</keyword>
<evidence type="ECO:0000313" key="2">
    <source>
        <dbReference type="Proteomes" id="UP000054007"/>
    </source>
</evidence>
<dbReference type="AlphaFoldDB" id="A0A0D7B663"/>
<protein>
    <recommendedName>
        <fullName evidence="3">SnoaL-like domain-containing protein</fullName>
    </recommendedName>
</protein>
<organism evidence="1 2">
    <name type="scientific">Cylindrobasidium torrendii FP15055 ss-10</name>
    <dbReference type="NCBI Taxonomy" id="1314674"/>
    <lineage>
        <taxon>Eukaryota</taxon>
        <taxon>Fungi</taxon>
        <taxon>Dikarya</taxon>
        <taxon>Basidiomycota</taxon>
        <taxon>Agaricomycotina</taxon>
        <taxon>Agaricomycetes</taxon>
        <taxon>Agaricomycetidae</taxon>
        <taxon>Agaricales</taxon>
        <taxon>Marasmiineae</taxon>
        <taxon>Physalacriaceae</taxon>
        <taxon>Cylindrobasidium</taxon>
    </lineage>
</organism>
<evidence type="ECO:0000313" key="1">
    <source>
        <dbReference type="EMBL" id="KIY65016.1"/>
    </source>
</evidence>
<dbReference type="OrthoDB" id="3758478at2759"/>
<proteinExistence type="predicted"/>
<dbReference type="Proteomes" id="UP000054007">
    <property type="component" value="Unassembled WGS sequence"/>
</dbReference>
<name>A0A0D7B663_9AGAR</name>
<reference evidence="1 2" key="1">
    <citation type="journal article" date="2015" name="Fungal Genet. Biol.">
        <title>Evolution of novel wood decay mechanisms in Agaricales revealed by the genome sequences of Fistulina hepatica and Cylindrobasidium torrendii.</title>
        <authorList>
            <person name="Floudas D."/>
            <person name="Held B.W."/>
            <person name="Riley R."/>
            <person name="Nagy L.G."/>
            <person name="Koehler G."/>
            <person name="Ransdell A.S."/>
            <person name="Younus H."/>
            <person name="Chow J."/>
            <person name="Chiniquy J."/>
            <person name="Lipzen A."/>
            <person name="Tritt A."/>
            <person name="Sun H."/>
            <person name="Haridas S."/>
            <person name="LaButti K."/>
            <person name="Ohm R.A."/>
            <person name="Kues U."/>
            <person name="Blanchette R.A."/>
            <person name="Grigoriev I.V."/>
            <person name="Minto R.E."/>
            <person name="Hibbett D.S."/>
        </authorList>
    </citation>
    <scope>NUCLEOTIDE SEQUENCE [LARGE SCALE GENOMIC DNA]</scope>
    <source>
        <strain evidence="1 2">FP15055 ss-10</strain>
    </source>
</reference>
<accession>A0A0D7B663</accession>
<sequence length="166" mass="18720">MTPSTQPNLSQLEDPLYTTLRETAHAFINAKSLDEIKAVITHPEYAHGWGHNDYISKHSYMSSILDYDAFFVHLERTGAKLSSVGTEITDTVVDVRARKVVIRATYTICAKGILEDEAEVNDLVWIFKMTDDGTKIREGIEFVDGDWAGRLNAMVEKGRARLETEK</sequence>
<evidence type="ECO:0008006" key="3">
    <source>
        <dbReference type="Google" id="ProtNLM"/>
    </source>
</evidence>
<dbReference type="EMBL" id="KN880608">
    <property type="protein sequence ID" value="KIY65016.1"/>
    <property type="molecule type" value="Genomic_DNA"/>
</dbReference>